<evidence type="ECO:0000313" key="2">
    <source>
        <dbReference type="EMBL" id="TGO78277.1"/>
    </source>
</evidence>
<dbReference type="Pfam" id="PF20174">
    <property type="entry name" value="DUF6540"/>
    <property type="match status" value="1"/>
</dbReference>
<reference evidence="2 3" key="1">
    <citation type="submission" date="2017-12" db="EMBL/GenBank/DDBJ databases">
        <title>Comparative genomics of Botrytis spp.</title>
        <authorList>
            <person name="Valero-Jimenez C.A."/>
            <person name="Tapia P."/>
            <person name="Veloso J."/>
            <person name="Silva-Moreno E."/>
            <person name="Staats M."/>
            <person name="Valdes J.H."/>
            <person name="Van Kan J.A.L."/>
        </authorList>
    </citation>
    <scope>NUCLEOTIDE SEQUENCE [LARGE SCALE GENOMIC DNA]</scope>
    <source>
        <strain evidence="2 3">Be9601</strain>
    </source>
</reference>
<organism evidence="2 3">
    <name type="scientific">Botrytis elliptica</name>
    <dbReference type="NCBI Taxonomy" id="278938"/>
    <lineage>
        <taxon>Eukaryota</taxon>
        <taxon>Fungi</taxon>
        <taxon>Dikarya</taxon>
        <taxon>Ascomycota</taxon>
        <taxon>Pezizomycotina</taxon>
        <taxon>Leotiomycetes</taxon>
        <taxon>Helotiales</taxon>
        <taxon>Sclerotiniaceae</taxon>
        <taxon>Botrytis</taxon>
    </lineage>
</organism>
<dbReference type="Proteomes" id="UP000297229">
    <property type="component" value="Unassembled WGS sequence"/>
</dbReference>
<dbReference type="InterPro" id="IPR046670">
    <property type="entry name" value="DUF6540"/>
</dbReference>
<accession>A0A4Z1KA41</accession>
<feature type="compositionally biased region" description="Pro residues" evidence="1">
    <location>
        <begin position="443"/>
        <end position="452"/>
    </location>
</feature>
<dbReference type="STRING" id="278938.A0A4Z1KA41"/>
<name>A0A4Z1KA41_9HELO</name>
<evidence type="ECO:0000313" key="3">
    <source>
        <dbReference type="Proteomes" id="UP000297229"/>
    </source>
</evidence>
<keyword evidence="3" id="KW-1185">Reference proteome</keyword>
<comment type="caution">
    <text evidence="2">The sequence shown here is derived from an EMBL/GenBank/DDBJ whole genome shotgun (WGS) entry which is preliminary data.</text>
</comment>
<feature type="region of interest" description="Disordered" evidence="1">
    <location>
        <begin position="404"/>
        <end position="452"/>
    </location>
</feature>
<dbReference type="AlphaFoldDB" id="A0A4Z1KA41"/>
<feature type="compositionally biased region" description="Pro residues" evidence="1">
    <location>
        <begin position="423"/>
        <end position="435"/>
    </location>
</feature>
<sequence>MSSSYEIFSFTSKRSESSNLTSASITKRSERFTLLNLPDEILHTMFKRLLKEAQDRSSRFSNYGIQTRYINDALNVLSISKDVRATCLPEFYRETLIPITLELEESEYLGYPEIYESEGGWIARVEEADFNFDAIPVQGVHEEDPDLIESNRQRLDKFLVHHGSQIRRIKLNISGIGDHAAPILSGDADSYRLFERRIKKLVEQLLGRGQGEKRRTRKILELRLCVQPDREYRRPEEEEGEDDDYNRYSFECACFNILTSLLEPLREHLDSKQCAKLDWNGVYSLKATDINCSIFSYESISFVSDMIFDLTLEEENARCQWEDEQLSRNIEVNKDLVSLPVVRNEDQWVNFWRNHRDSNVIEWVSDIEKIDAIIMTSQAPSHAPIENKESTIFSESIEIGHSTPLSDDFQITNHSPSTGTGSAPPPPPPPPPPVFSRPFTPAKIPPSPSPPFIGPPNTFLTELLTYNGHPYKDHWAYFIRSPSNPSIGVRLHATGDVRNGFRFEIQWGYNLYTTEDIPTKRIPLQWIDGGSMLDAGGCGVDVSEDVDMYRRTVCAFEKSVRKEEVPGKTLNSVEDETNPGKKITQKDCQSWLVGAADHLVQDGIFGPESAGFLHAVRQ</sequence>
<dbReference type="EMBL" id="PQXM01000072">
    <property type="protein sequence ID" value="TGO78277.1"/>
    <property type="molecule type" value="Genomic_DNA"/>
</dbReference>
<feature type="compositionally biased region" description="Polar residues" evidence="1">
    <location>
        <begin position="404"/>
        <end position="421"/>
    </location>
</feature>
<proteinExistence type="predicted"/>
<protein>
    <submittedName>
        <fullName evidence="2">Uncharacterized protein</fullName>
    </submittedName>
</protein>
<gene>
    <name evidence="2" type="ORF">BELL_0072g00190</name>
</gene>
<evidence type="ECO:0000256" key="1">
    <source>
        <dbReference type="SAM" id="MobiDB-lite"/>
    </source>
</evidence>